<dbReference type="GO" id="GO:0016887">
    <property type="term" value="F:ATP hydrolysis activity"/>
    <property type="evidence" value="ECO:0007669"/>
    <property type="project" value="TreeGrafter"/>
</dbReference>
<dbReference type="GO" id="GO:0005829">
    <property type="term" value="C:cytosol"/>
    <property type="evidence" value="ECO:0007669"/>
    <property type="project" value="TreeGrafter"/>
</dbReference>
<dbReference type="GO" id="GO:0005778">
    <property type="term" value="C:peroxisomal membrane"/>
    <property type="evidence" value="ECO:0007669"/>
    <property type="project" value="TreeGrafter"/>
</dbReference>
<keyword evidence="3" id="KW-0067">ATP-binding</keyword>
<feature type="domain" description="AAA ATPase AAA+ lid" evidence="6">
    <location>
        <begin position="67"/>
        <end position="103"/>
    </location>
</feature>
<dbReference type="EMBL" id="JARKHS020023971">
    <property type="protein sequence ID" value="KAK8768431.1"/>
    <property type="molecule type" value="Genomic_DNA"/>
</dbReference>
<protein>
    <recommendedName>
        <fullName evidence="5">Peroxisomal ATPase PEX1</fullName>
    </recommendedName>
    <alternativeName>
        <fullName evidence="4">Peroxin-1</fullName>
    </alternativeName>
</protein>
<dbReference type="GO" id="GO:0005524">
    <property type="term" value="F:ATP binding"/>
    <property type="evidence" value="ECO:0007669"/>
    <property type="project" value="UniProtKB-KW"/>
</dbReference>
<evidence type="ECO:0000256" key="1">
    <source>
        <dbReference type="ARBA" id="ARBA00022737"/>
    </source>
</evidence>
<keyword evidence="2" id="KW-0547">Nucleotide-binding</keyword>
<gene>
    <name evidence="7" type="ORF">V5799_015104</name>
</gene>
<reference evidence="7 8" key="1">
    <citation type="journal article" date="2023" name="Arcadia Sci">
        <title>De novo assembly of a long-read Amblyomma americanum tick genome.</title>
        <authorList>
            <person name="Chou S."/>
            <person name="Poskanzer K.E."/>
            <person name="Rollins M."/>
            <person name="Thuy-Boun P.S."/>
        </authorList>
    </citation>
    <scope>NUCLEOTIDE SEQUENCE [LARGE SCALE GENOMIC DNA]</scope>
    <source>
        <strain evidence="7">F_SG_1</strain>
        <tissue evidence="7">Salivary glands</tissue>
    </source>
</reference>
<evidence type="ECO:0000313" key="7">
    <source>
        <dbReference type="EMBL" id="KAK8768431.1"/>
    </source>
</evidence>
<dbReference type="GO" id="GO:0016558">
    <property type="term" value="P:protein import into peroxisome matrix"/>
    <property type="evidence" value="ECO:0007669"/>
    <property type="project" value="TreeGrafter"/>
</dbReference>
<dbReference type="InterPro" id="IPR050168">
    <property type="entry name" value="AAA_ATPase_domain"/>
</dbReference>
<dbReference type="InterPro" id="IPR041569">
    <property type="entry name" value="AAA_lid_3"/>
</dbReference>
<evidence type="ECO:0000259" key="6">
    <source>
        <dbReference type="Pfam" id="PF17862"/>
    </source>
</evidence>
<evidence type="ECO:0000256" key="5">
    <source>
        <dbReference type="ARBA" id="ARBA00034532"/>
    </source>
</evidence>
<keyword evidence="8" id="KW-1185">Reference proteome</keyword>
<comment type="caution">
    <text evidence="7">The sequence shown here is derived from an EMBL/GenBank/DDBJ whole genome shotgun (WGS) entry which is preliminary data.</text>
</comment>
<evidence type="ECO:0000256" key="4">
    <source>
        <dbReference type="ARBA" id="ARBA00032509"/>
    </source>
</evidence>
<evidence type="ECO:0000313" key="8">
    <source>
        <dbReference type="Proteomes" id="UP001321473"/>
    </source>
</evidence>
<dbReference type="PANTHER" id="PTHR23077">
    <property type="entry name" value="AAA-FAMILY ATPASE"/>
    <property type="match status" value="1"/>
</dbReference>
<dbReference type="Proteomes" id="UP001321473">
    <property type="component" value="Unassembled WGS sequence"/>
</dbReference>
<keyword evidence="1" id="KW-0677">Repeat</keyword>
<proteinExistence type="predicted"/>
<evidence type="ECO:0000256" key="3">
    <source>
        <dbReference type="ARBA" id="ARBA00022840"/>
    </source>
</evidence>
<sequence>MFETKTQWRNVTRSSEIRSRRKCNQKPCIALSRFTLPPPPPPPLVLIKEERANILAALSRKLLLADDVDLESVAARTEHFSGADLQALLYTAQLEVVHEVFPEDELKGDRPGRRLDCSWSSDDSPGLGETEFFCAPSAIRGPAESTPDQARQLQLEVGALSENLLGQGPRRQQRRRSRRDSTALALSIHQCHLEQALAKTAASVSAAERSKFDAIYSLFRSGSSLAELRMAAGQRVTLA</sequence>
<accession>A0AAQ4E141</accession>
<dbReference type="Pfam" id="PF17862">
    <property type="entry name" value="AAA_lid_3"/>
    <property type="match status" value="1"/>
</dbReference>
<dbReference type="Gene3D" id="1.10.8.60">
    <property type="match status" value="1"/>
</dbReference>
<dbReference type="FunFam" id="1.10.8.60:FF:000105">
    <property type="entry name" value="PeRoXisome assembly factor"/>
    <property type="match status" value="1"/>
</dbReference>
<evidence type="ECO:0000256" key="2">
    <source>
        <dbReference type="ARBA" id="ARBA00022741"/>
    </source>
</evidence>
<dbReference type="AlphaFoldDB" id="A0AAQ4E141"/>
<name>A0AAQ4E141_AMBAM</name>
<organism evidence="7 8">
    <name type="scientific">Amblyomma americanum</name>
    <name type="common">Lone star tick</name>
    <dbReference type="NCBI Taxonomy" id="6943"/>
    <lineage>
        <taxon>Eukaryota</taxon>
        <taxon>Metazoa</taxon>
        <taxon>Ecdysozoa</taxon>
        <taxon>Arthropoda</taxon>
        <taxon>Chelicerata</taxon>
        <taxon>Arachnida</taxon>
        <taxon>Acari</taxon>
        <taxon>Parasitiformes</taxon>
        <taxon>Ixodida</taxon>
        <taxon>Ixodoidea</taxon>
        <taxon>Ixodidae</taxon>
        <taxon>Amblyomminae</taxon>
        <taxon>Amblyomma</taxon>
    </lineage>
</organism>
<dbReference type="PANTHER" id="PTHR23077:SF12">
    <property type="entry name" value="PEROXISOMAL ATPASE PEX1"/>
    <property type="match status" value="1"/>
</dbReference>